<keyword evidence="5 6" id="KW-0472">Membrane</keyword>
<evidence type="ECO:0000256" key="4">
    <source>
        <dbReference type="ARBA" id="ARBA00022989"/>
    </source>
</evidence>
<evidence type="ECO:0000256" key="5">
    <source>
        <dbReference type="ARBA" id="ARBA00023136"/>
    </source>
</evidence>
<dbReference type="PANTHER" id="PTHR43701:SF12">
    <property type="entry name" value="MEMBRANE TRANSPORTER PROTEIN YTNM-RELATED"/>
    <property type="match status" value="1"/>
</dbReference>
<sequence>MAGFLAQLVDGSLGMGFGVTATTGLLAVGTVPVMASASVHLAKIGTAVASGASHWRMRNVDWRMVGWLAIPGGLGGFLGATALSSVATGSARAWMAVLLLVLGSYVVVRFSAWSRPVHGSGLTPAGRRWLVPLGGVGGFVDAVGG</sequence>
<evidence type="ECO:0000256" key="3">
    <source>
        <dbReference type="ARBA" id="ARBA00022692"/>
    </source>
</evidence>
<keyword evidence="3 6" id="KW-0812">Transmembrane</keyword>
<dbReference type="Proteomes" id="UP000239352">
    <property type="component" value="Unassembled WGS sequence"/>
</dbReference>
<gene>
    <name evidence="7" type="ORF">CEP50_19115</name>
</gene>
<comment type="caution">
    <text evidence="7">The sequence shown here is derived from an EMBL/GenBank/DDBJ whole genome shotgun (WGS) entry which is preliminary data.</text>
</comment>
<feature type="transmembrane region" description="Helical" evidence="6">
    <location>
        <begin position="65"/>
        <end position="87"/>
    </location>
</feature>
<feature type="non-terminal residue" evidence="7">
    <location>
        <position position="145"/>
    </location>
</feature>
<evidence type="ECO:0000256" key="6">
    <source>
        <dbReference type="RuleBase" id="RU363041"/>
    </source>
</evidence>
<dbReference type="InterPro" id="IPR002781">
    <property type="entry name" value="TM_pro_TauE-like"/>
</dbReference>
<feature type="transmembrane region" description="Helical" evidence="6">
    <location>
        <begin position="93"/>
        <end position="112"/>
    </location>
</feature>
<organism evidence="7 8">
    <name type="scientific">Actinopolyspora mortivallis</name>
    <dbReference type="NCBI Taxonomy" id="33906"/>
    <lineage>
        <taxon>Bacteria</taxon>
        <taxon>Bacillati</taxon>
        <taxon>Actinomycetota</taxon>
        <taxon>Actinomycetes</taxon>
        <taxon>Actinopolysporales</taxon>
        <taxon>Actinopolysporaceae</taxon>
        <taxon>Actinopolyspora</taxon>
    </lineage>
</organism>
<dbReference type="PANTHER" id="PTHR43701">
    <property type="entry name" value="MEMBRANE TRANSPORTER PROTEIN MJ0441-RELATED"/>
    <property type="match status" value="1"/>
</dbReference>
<feature type="transmembrane region" description="Helical" evidence="6">
    <location>
        <begin position="12"/>
        <end position="35"/>
    </location>
</feature>
<protein>
    <recommendedName>
        <fullName evidence="6">Probable membrane transporter protein</fullName>
    </recommendedName>
</protein>
<proteinExistence type="inferred from homology"/>
<dbReference type="GO" id="GO:0005886">
    <property type="term" value="C:plasma membrane"/>
    <property type="evidence" value="ECO:0007669"/>
    <property type="project" value="UniProtKB-SubCell"/>
</dbReference>
<evidence type="ECO:0000256" key="1">
    <source>
        <dbReference type="ARBA" id="ARBA00004141"/>
    </source>
</evidence>
<evidence type="ECO:0000313" key="7">
    <source>
        <dbReference type="EMBL" id="PRW61753.1"/>
    </source>
</evidence>
<keyword evidence="8" id="KW-1185">Reference proteome</keyword>
<comment type="subcellular location">
    <subcellularLocation>
        <location evidence="6">Cell membrane</location>
        <topology evidence="6">Multi-pass membrane protein</topology>
    </subcellularLocation>
    <subcellularLocation>
        <location evidence="1">Membrane</location>
        <topology evidence="1">Multi-pass membrane protein</topology>
    </subcellularLocation>
</comment>
<evidence type="ECO:0000313" key="8">
    <source>
        <dbReference type="Proteomes" id="UP000239352"/>
    </source>
</evidence>
<keyword evidence="6" id="KW-1003">Cell membrane</keyword>
<dbReference type="InParanoid" id="A0A2T0GRT1"/>
<keyword evidence="4 6" id="KW-1133">Transmembrane helix</keyword>
<dbReference type="Pfam" id="PF01925">
    <property type="entry name" value="TauE"/>
    <property type="match status" value="1"/>
</dbReference>
<comment type="similarity">
    <text evidence="2 6">Belongs to the 4-toluene sulfonate uptake permease (TSUP) (TC 2.A.102) family.</text>
</comment>
<accession>A0A2T0GRT1</accession>
<dbReference type="InterPro" id="IPR051598">
    <property type="entry name" value="TSUP/Inactive_protease-like"/>
</dbReference>
<name>A0A2T0GRT1_ACTMO</name>
<dbReference type="AlphaFoldDB" id="A0A2T0GRT1"/>
<evidence type="ECO:0000256" key="2">
    <source>
        <dbReference type="ARBA" id="ARBA00009142"/>
    </source>
</evidence>
<dbReference type="EMBL" id="PVSR01000061">
    <property type="protein sequence ID" value="PRW61753.1"/>
    <property type="molecule type" value="Genomic_DNA"/>
</dbReference>
<reference evidence="7 8" key="1">
    <citation type="submission" date="2018-03" db="EMBL/GenBank/DDBJ databases">
        <title>Actinopolyspora mortivallis from Sahara, screening for active biomolecules.</title>
        <authorList>
            <person name="Selama O."/>
            <person name="Wellington E.M.H."/>
            <person name="Hacene H."/>
        </authorList>
    </citation>
    <scope>NUCLEOTIDE SEQUENCE [LARGE SCALE GENOMIC DNA]</scope>
    <source>
        <strain evidence="7 8">M5A</strain>
    </source>
</reference>